<organism evidence="2 3">
    <name type="scientific">Halobacillus litoralis</name>
    <dbReference type="NCBI Taxonomy" id="45668"/>
    <lineage>
        <taxon>Bacteria</taxon>
        <taxon>Bacillati</taxon>
        <taxon>Bacillota</taxon>
        <taxon>Bacilli</taxon>
        <taxon>Bacillales</taxon>
        <taxon>Bacillaceae</taxon>
        <taxon>Halobacillus</taxon>
    </lineage>
</organism>
<dbReference type="KEGG" id="hli:HLI_04250"/>
<evidence type="ECO:0000313" key="3">
    <source>
        <dbReference type="Proteomes" id="UP000287756"/>
    </source>
</evidence>
<feature type="domain" description="DinB-like" evidence="1">
    <location>
        <begin position="26"/>
        <end position="145"/>
    </location>
</feature>
<dbReference type="EMBL" id="CP026118">
    <property type="protein sequence ID" value="QAS51487.1"/>
    <property type="molecule type" value="Genomic_DNA"/>
</dbReference>
<sequence length="154" mass="18237">MFESKDILTDQLAANTNEKSWYVPFSESVKNLTEEEAVWKLNEECNSIAEIVQHLLYWNKTWQTRYKESSVHAVPALENNDRTFFVEENQSFGELHKQLLETIMYWQEILSEKQLQSSVEGFSDTKWWEVIASVSTHNAYHIGQILYIKKMQRI</sequence>
<gene>
    <name evidence="2" type="ORF">HLI_04250</name>
</gene>
<dbReference type="AlphaFoldDB" id="A0A410M9W4"/>
<dbReference type="Proteomes" id="UP000287756">
    <property type="component" value="Chromosome"/>
</dbReference>
<dbReference type="RefSeq" id="WP_128523293.1">
    <property type="nucleotide sequence ID" value="NZ_CP026118.1"/>
</dbReference>
<dbReference type="InterPro" id="IPR034660">
    <property type="entry name" value="DinB/YfiT-like"/>
</dbReference>
<evidence type="ECO:0000259" key="1">
    <source>
        <dbReference type="Pfam" id="PF12867"/>
    </source>
</evidence>
<proteinExistence type="predicted"/>
<reference evidence="2 3" key="1">
    <citation type="submission" date="2018-01" db="EMBL/GenBank/DDBJ databases">
        <title>The whole genome sequencing and assembly of Halobacillus litoralis ERB031 strain.</title>
        <authorList>
            <person name="Lee S.-J."/>
            <person name="Park M.-K."/>
            <person name="Kim J.-Y."/>
            <person name="Lee Y.-J."/>
            <person name="Yi H."/>
            <person name="Bahn Y.-S."/>
            <person name="Kim J.F."/>
            <person name="Lee D.-W."/>
        </authorList>
    </citation>
    <scope>NUCLEOTIDE SEQUENCE [LARGE SCALE GENOMIC DNA]</scope>
    <source>
        <strain evidence="2 3">ERB 031</strain>
    </source>
</reference>
<dbReference type="Pfam" id="PF12867">
    <property type="entry name" value="DinB_2"/>
    <property type="match status" value="1"/>
</dbReference>
<dbReference type="OrthoDB" id="9798830at2"/>
<dbReference type="Gene3D" id="1.20.120.450">
    <property type="entry name" value="dinb family like domain"/>
    <property type="match status" value="1"/>
</dbReference>
<accession>A0A410M9W4</accession>
<dbReference type="SUPFAM" id="SSF109854">
    <property type="entry name" value="DinB/YfiT-like putative metalloenzymes"/>
    <property type="match status" value="1"/>
</dbReference>
<protein>
    <submittedName>
        <fullName evidence="2">DltD domain-containing protein</fullName>
    </submittedName>
</protein>
<name>A0A410M9W4_9BACI</name>
<dbReference type="InterPro" id="IPR024775">
    <property type="entry name" value="DinB-like"/>
</dbReference>
<evidence type="ECO:0000313" key="2">
    <source>
        <dbReference type="EMBL" id="QAS51487.1"/>
    </source>
</evidence>